<dbReference type="Pfam" id="PF10306">
    <property type="entry name" value="FLILHELTA"/>
    <property type="match status" value="1"/>
</dbReference>
<dbReference type="GO" id="GO:0005739">
    <property type="term" value="C:mitochondrion"/>
    <property type="evidence" value="ECO:0007669"/>
    <property type="project" value="TreeGrafter"/>
</dbReference>
<dbReference type="HOGENOM" id="CLU_071379_2_0_1"/>
<name>A0A074WNX1_9PEZI</name>
<evidence type="ECO:0000313" key="2">
    <source>
        <dbReference type="Proteomes" id="UP000027730"/>
    </source>
</evidence>
<accession>A0A074WNX1</accession>
<dbReference type="RefSeq" id="XP_013429043.1">
    <property type="nucleotide sequence ID" value="XM_013573589.1"/>
</dbReference>
<dbReference type="EMBL" id="KL584706">
    <property type="protein sequence ID" value="KEQ74843.1"/>
    <property type="molecule type" value="Genomic_DNA"/>
</dbReference>
<dbReference type="GeneID" id="25409844"/>
<proteinExistence type="predicted"/>
<dbReference type="InterPro" id="IPR018811">
    <property type="entry name" value="MRX11"/>
</dbReference>
<dbReference type="Proteomes" id="UP000027730">
    <property type="component" value="Unassembled WGS sequence"/>
</dbReference>
<dbReference type="PANTHER" id="PTHR28002">
    <property type="entry name" value="MIOREX COMPLEX COMPONENT 11"/>
    <property type="match status" value="1"/>
</dbReference>
<dbReference type="AlphaFoldDB" id="A0A074WNX1"/>
<gene>
    <name evidence="1" type="ORF">M436DRAFT_42883</name>
</gene>
<evidence type="ECO:0000313" key="1">
    <source>
        <dbReference type="EMBL" id="KEQ74843.1"/>
    </source>
</evidence>
<dbReference type="PANTHER" id="PTHR28002:SF1">
    <property type="entry name" value="MIOREX COMPLEX COMPONENT 11"/>
    <property type="match status" value="1"/>
</dbReference>
<reference evidence="1 2" key="1">
    <citation type="journal article" date="2014" name="BMC Genomics">
        <title>Genome sequencing of four Aureobasidium pullulans varieties: biotechnological potential, stress tolerance, and description of new species.</title>
        <authorList>
            <person name="Gostin Ar C."/>
            <person name="Ohm R.A."/>
            <person name="Kogej T."/>
            <person name="Sonjak S."/>
            <person name="Turk M."/>
            <person name="Zajc J."/>
            <person name="Zalar P."/>
            <person name="Grube M."/>
            <person name="Sun H."/>
            <person name="Han J."/>
            <person name="Sharma A."/>
            <person name="Chiniquy J."/>
            <person name="Ngan C.Y."/>
            <person name="Lipzen A."/>
            <person name="Barry K."/>
            <person name="Grigoriev I.V."/>
            <person name="Gunde-Cimerman N."/>
        </authorList>
    </citation>
    <scope>NUCLEOTIDE SEQUENCE [LARGE SCALE GENOMIC DNA]</scope>
    <source>
        <strain evidence="1 2">CBS 147.97</strain>
    </source>
</reference>
<organism evidence="1 2">
    <name type="scientific">Aureobasidium namibiae CBS 147.97</name>
    <dbReference type="NCBI Taxonomy" id="1043004"/>
    <lineage>
        <taxon>Eukaryota</taxon>
        <taxon>Fungi</taxon>
        <taxon>Dikarya</taxon>
        <taxon>Ascomycota</taxon>
        <taxon>Pezizomycotina</taxon>
        <taxon>Dothideomycetes</taxon>
        <taxon>Dothideomycetidae</taxon>
        <taxon>Dothideales</taxon>
        <taxon>Saccotheciaceae</taxon>
        <taxon>Aureobasidium</taxon>
    </lineage>
</organism>
<dbReference type="OrthoDB" id="5580261at2759"/>
<keyword evidence="2" id="KW-1185">Reference proteome</keyword>
<protein>
    <submittedName>
        <fullName evidence="1">Uncharacterized protein</fullName>
    </submittedName>
</protein>
<sequence>MPPLRLLSRALPRFTYGRTTLQQQIRHQSTKPTAEATNDSRISRLEARLPRFLARYVKPLRNAPISHITAFLVLHELTAIIPLFGLTFAFHKFDWLPPVFSEGYWVKEGVEKFGRYFRRKGWIRDADGEGFEKDENRKGLAKWWPRGEDGVRLLVEVATAYAITKALLPLRLGLSIWFAPSFAKISTLPIKRWITRKAATKTPAVTKAVASPAAGTNAVGSKITK</sequence>